<sequence>MEKEIPGIPSTPQKWHKLAQKHGVESTSIQDLETLNSASKIEEAQFLALRILWKRDAASNVDFHRDYSIRYRAEDLKDLNWNKHWVAYVQEVAKGLKGNADLGTFDTLYDFQREIHYLEPGLQETKKVFFNVMTRLQRKAMESNHFSPSTPSRGRRVYISEAESVAEALNDMMVDVNVGYETPFKTPKSVGDKSVIESVSPATTEEAKLMPLVKDEQTVNTALILLLRGLCLRMPGLAEARWSIERKAFHFRQHKSSRKESLYEARTDGHLSLITENISRSLSILEVKAQIRKEAKPWMQESAQMAAWIYDEPCKGNDSIFRRCMISQDRHEIYLIIATYDKDYIAYLRGEWEQGDFDPFLIMHEIGPFYPTAERHMARLGRIIAALSRQLVNQAKNNRPCHW</sequence>
<organism evidence="1 2">
    <name type="scientific">[Emmonsia] crescens</name>
    <dbReference type="NCBI Taxonomy" id="73230"/>
    <lineage>
        <taxon>Eukaryota</taxon>
        <taxon>Fungi</taxon>
        <taxon>Dikarya</taxon>
        <taxon>Ascomycota</taxon>
        <taxon>Pezizomycotina</taxon>
        <taxon>Eurotiomycetes</taxon>
        <taxon>Eurotiomycetidae</taxon>
        <taxon>Onygenales</taxon>
        <taxon>Ajellomycetaceae</taxon>
        <taxon>Emergomyces</taxon>
    </lineage>
</organism>
<dbReference type="AlphaFoldDB" id="A0A2B7ZUZ3"/>
<protein>
    <submittedName>
        <fullName evidence="1">Uncharacterized protein</fullName>
    </submittedName>
</protein>
<gene>
    <name evidence="1" type="ORF">GX50_00604</name>
</gene>
<proteinExistence type="predicted"/>
<dbReference type="VEuPathDB" id="FungiDB:EMCG_02412"/>
<dbReference type="Proteomes" id="UP000226031">
    <property type="component" value="Unassembled WGS sequence"/>
</dbReference>
<evidence type="ECO:0000313" key="2">
    <source>
        <dbReference type="Proteomes" id="UP000226031"/>
    </source>
</evidence>
<reference evidence="1 2" key="1">
    <citation type="submission" date="2017-10" db="EMBL/GenBank/DDBJ databases">
        <title>Comparative genomics in systemic dimorphic fungi from Ajellomycetaceae.</title>
        <authorList>
            <person name="Munoz J.F."/>
            <person name="Mcewen J.G."/>
            <person name="Clay O.K."/>
            <person name="Cuomo C.A."/>
        </authorList>
    </citation>
    <scope>NUCLEOTIDE SEQUENCE [LARGE SCALE GENOMIC DNA]</scope>
    <source>
        <strain evidence="1 2">UAMH4076</strain>
    </source>
</reference>
<keyword evidence="2" id="KW-1185">Reference proteome</keyword>
<comment type="caution">
    <text evidence="1">The sequence shown here is derived from an EMBL/GenBank/DDBJ whole genome shotgun (WGS) entry which is preliminary data.</text>
</comment>
<dbReference type="VEuPathDB" id="FungiDB:EMCG_06244"/>
<dbReference type="STRING" id="73230.A0A2B7ZUZ3"/>
<evidence type="ECO:0000313" key="1">
    <source>
        <dbReference type="EMBL" id="PGH36567.1"/>
    </source>
</evidence>
<accession>A0A2B7ZUZ3</accession>
<dbReference type="EMBL" id="PDND01000006">
    <property type="protein sequence ID" value="PGH36567.1"/>
    <property type="molecule type" value="Genomic_DNA"/>
</dbReference>
<name>A0A2B7ZUZ3_9EURO</name>